<keyword evidence="2 3" id="KW-0802">TPR repeat</keyword>
<organism evidence="4 5">
    <name type="scientific">Antrodiella citrinella</name>
    <dbReference type="NCBI Taxonomy" id="2447956"/>
    <lineage>
        <taxon>Eukaryota</taxon>
        <taxon>Fungi</taxon>
        <taxon>Dikarya</taxon>
        <taxon>Basidiomycota</taxon>
        <taxon>Agaricomycotina</taxon>
        <taxon>Agaricomycetes</taxon>
        <taxon>Polyporales</taxon>
        <taxon>Steccherinaceae</taxon>
        <taxon>Antrodiella</taxon>
    </lineage>
</organism>
<dbReference type="GO" id="GO:0072380">
    <property type="term" value="C:TRC complex"/>
    <property type="evidence" value="ECO:0007669"/>
    <property type="project" value="TreeGrafter"/>
</dbReference>
<evidence type="ECO:0000256" key="2">
    <source>
        <dbReference type="ARBA" id="ARBA00022803"/>
    </source>
</evidence>
<dbReference type="OrthoDB" id="2423701at2759"/>
<name>A0A4S4MSV7_9APHY</name>
<dbReference type="SUPFAM" id="SSF48452">
    <property type="entry name" value="TPR-like"/>
    <property type="match status" value="1"/>
</dbReference>
<dbReference type="AlphaFoldDB" id="A0A4S4MSV7"/>
<dbReference type="InterPro" id="IPR019734">
    <property type="entry name" value="TPR_rpt"/>
</dbReference>
<evidence type="ECO:0000256" key="3">
    <source>
        <dbReference type="PROSITE-ProRule" id="PRU00339"/>
    </source>
</evidence>
<dbReference type="Proteomes" id="UP000308730">
    <property type="component" value="Unassembled WGS sequence"/>
</dbReference>
<keyword evidence="1" id="KW-0677">Repeat</keyword>
<dbReference type="GO" id="GO:0016020">
    <property type="term" value="C:membrane"/>
    <property type="evidence" value="ECO:0007669"/>
    <property type="project" value="TreeGrafter"/>
</dbReference>
<evidence type="ECO:0000313" key="5">
    <source>
        <dbReference type="Proteomes" id="UP000308730"/>
    </source>
</evidence>
<evidence type="ECO:0000256" key="1">
    <source>
        <dbReference type="ARBA" id="ARBA00022737"/>
    </source>
</evidence>
<dbReference type="EMBL" id="SGPM01000179">
    <property type="protein sequence ID" value="THH28438.1"/>
    <property type="molecule type" value="Genomic_DNA"/>
</dbReference>
<proteinExistence type="predicted"/>
<accession>A0A4S4MSV7</accession>
<dbReference type="GO" id="GO:0006620">
    <property type="term" value="P:post-translational protein targeting to endoplasmic reticulum membrane"/>
    <property type="evidence" value="ECO:0007669"/>
    <property type="project" value="TreeGrafter"/>
</dbReference>
<protein>
    <submittedName>
        <fullName evidence="4">Uncharacterized protein</fullName>
    </submittedName>
</protein>
<comment type="caution">
    <text evidence="4">The sequence shown here is derived from an EMBL/GenBank/DDBJ whole genome shotgun (WGS) entry which is preliminary data.</text>
</comment>
<keyword evidence="5" id="KW-1185">Reference proteome</keyword>
<sequence>MSDSDNKTLAAQLKNTGNTFFAAKKYQAAYNKYSEAIRLDDNSAILYANRAACSQNLRKLTFTAANFTISARFLDAASDAKKATEVDGTYPKAWARLAAAQSRLGNDQSCVDSWKKALLALPIENLTAVELRQKGEYESELKTAQSKLLKTQTTSPTIIVTKDGQTPWQCAIAMEDDISSRPNESFQSSAFVIAGAYRDWQDGEKKMKMQKVTRSPQGMSMMSGWTGAIASLTNAILRDDRIFHMSDSRWTDMYNKQVSIEAQQVGAWVDIGPKQVIVEAVKRQHTQGWNAVRPALSTTIRLWIMRGFMEQTIRQNHDVGVEFIGRALEVLRWGLNEWKDVPEEQKGAIFVNSFIRGVHSLYLETYMKATMSQPGKFSLETLLKEAQDLLADFEVIEIPIAEPGFFLSFTAYLRGRAFAMIGFYNVQKAKRLFTQKIDDVKVLFTHWREAADAYVKAANSYPPDDEMHIWFLTCACQNYFLAGTPLSVTLPLLERIRVAYPNVMKIWRNSALSVQSGDTYQTAIDTEQICREGLEDNKLTMDSDYLPDGLISQLPTYDDLRH</sequence>
<dbReference type="PROSITE" id="PS50005">
    <property type="entry name" value="TPR"/>
    <property type="match status" value="1"/>
</dbReference>
<reference evidence="4 5" key="1">
    <citation type="submission" date="2019-02" db="EMBL/GenBank/DDBJ databases">
        <title>Genome sequencing of the rare red list fungi Antrodiella citrinella (Flaviporus citrinellus).</title>
        <authorList>
            <person name="Buettner E."/>
            <person name="Kellner H."/>
        </authorList>
    </citation>
    <scope>NUCLEOTIDE SEQUENCE [LARGE SCALE GENOMIC DNA]</scope>
    <source>
        <strain evidence="4 5">DSM 108506</strain>
    </source>
</reference>
<dbReference type="PANTHER" id="PTHR45831:SF2">
    <property type="entry name" value="LD24721P"/>
    <property type="match status" value="1"/>
</dbReference>
<gene>
    <name evidence="4" type="ORF">EUX98_g5764</name>
</gene>
<dbReference type="SMART" id="SM00028">
    <property type="entry name" value="TPR"/>
    <property type="match status" value="2"/>
</dbReference>
<dbReference type="InterPro" id="IPR011990">
    <property type="entry name" value="TPR-like_helical_dom_sf"/>
</dbReference>
<evidence type="ECO:0000313" key="4">
    <source>
        <dbReference type="EMBL" id="THH28438.1"/>
    </source>
</evidence>
<dbReference type="PANTHER" id="PTHR45831">
    <property type="entry name" value="LD24721P"/>
    <property type="match status" value="1"/>
</dbReference>
<dbReference type="GO" id="GO:0060090">
    <property type="term" value="F:molecular adaptor activity"/>
    <property type="evidence" value="ECO:0007669"/>
    <property type="project" value="TreeGrafter"/>
</dbReference>
<feature type="repeat" description="TPR" evidence="3">
    <location>
        <begin position="10"/>
        <end position="43"/>
    </location>
</feature>
<dbReference type="Gene3D" id="1.25.40.10">
    <property type="entry name" value="Tetratricopeptide repeat domain"/>
    <property type="match status" value="1"/>
</dbReference>
<dbReference type="InterPro" id="IPR047150">
    <property type="entry name" value="SGT"/>
</dbReference>